<feature type="transmembrane region" description="Helical" evidence="1">
    <location>
        <begin position="37"/>
        <end position="59"/>
    </location>
</feature>
<dbReference type="Proteomes" id="UP000195918">
    <property type="component" value="Unassembled WGS sequence"/>
</dbReference>
<dbReference type="RefSeq" id="WP_086950964.1">
    <property type="nucleotide sequence ID" value="NZ_FWFD01000008.1"/>
</dbReference>
<keyword evidence="1" id="KW-0812">Transmembrane</keyword>
<keyword evidence="1" id="KW-0472">Membrane</keyword>
<feature type="transmembrane region" description="Helical" evidence="1">
    <location>
        <begin position="71"/>
        <end position="89"/>
    </location>
</feature>
<reference evidence="3" key="1">
    <citation type="submission" date="2017-02" db="EMBL/GenBank/DDBJ databases">
        <authorList>
            <person name="Dridi B."/>
        </authorList>
    </citation>
    <scope>NUCLEOTIDE SEQUENCE [LARGE SCALE GENOMIC DNA]</scope>
    <source>
        <strain evidence="3">bH819</strain>
    </source>
</reference>
<feature type="transmembrane region" description="Helical" evidence="1">
    <location>
        <begin position="12"/>
        <end position="31"/>
    </location>
</feature>
<evidence type="ECO:0008006" key="4">
    <source>
        <dbReference type="Google" id="ProtNLM"/>
    </source>
</evidence>
<feature type="transmembrane region" description="Helical" evidence="1">
    <location>
        <begin position="101"/>
        <end position="119"/>
    </location>
</feature>
<evidence type="ECO:0000256" key="1">
    <source>
        <dbReference type="SAM" id="Phobius"/>
    </source>
</evidence>
<evidence type="ECO:0000313" key="3">
    <source>
        <dbReference type="Proteomes" id="UP000195918"/>
    </source>
</evidence>
<evidence type="ECO:0000313" key="2">
    <source>
        <dbReference type="EMBL" id="SLM85327.1"/>
    </source>
</evidence>
<dbReference type="AlphaFoldDB" id="A0A1X6WM31"/>
<dbReference type="EMBL" id="FWFD01000008">
    <property type="protein sequence ID" value="SLM85327.1"/>
    <property type="molecule type" value="Genomic_DNA"/>
</dbReference>
<sequence length="136" mass="15891">MFQQLKNSFIQTTLGSIIWVTFLATLLFHNQNVPFNFFWHILAIGSLFGIVFGILYPYLWKYSTLKASFNIIISTFINSVSSFLVVYLFSPEMFLSIKPYLLVFIILTFIGHLITYYFYAKSETNKQVKELNKLLS</sequence>
<gene>
    <name evidence="2" type="ORF">FM121_04465</name>
</gene>
<name>A0A1X6WM31_9ENTE</name>
<accession>A0A1X6WM31</accession>
<organism evidence="2 3">
    <name type="scientific">Vagococcus fluvialis bH819</name>
    <dbReference type="NCBI Taxonomy" id="1255619"/>
    <lineage>
        <taxon>Bacteria</taxon>
        <taxon>Bacillati</taxon>
        <taxon>Bacillota</taxon>
        <taxon>Bacilli</taxon>
        <taxon>Lactobacillales</taxon>
        <taxon>Enterococcaceae</taxon>
        <taxon>Vagococcus</taxon>
    </lineage>
</organism>
<keyword evidence="3" id="KW-1185">Reference proteome</keyword>
<protein>
    <recommendedName>
        <fullName evidence="4">Integral membrane protein</fullName>
    </recommendedName>
</protein>
<dbReference type="OrthoDB" id="2610916at2"/>
<proteinExistence type="predicted"/>
<keyword evidence="1" id="KW-1133">Transmembrane helix</keyword>